<dbReference type="Proteomes" id="UP000054481">
    <property type="component" value="Unassembled WGS sequence"/>
</dbReference>
<accession>A0A0F7ZSY8</accession>
<evidence type="ECO:0000256" key="6">
    <source>
        <dbReference type="ARBA" id="ARBA00023002"/>
    </source>
</evidence>
<comment type="similarity">
    <text evidence="3 10">Belongs to the cytochrome P450 family.</text>
</comment>
<evidence type="ECO:0000313" key="12">
    <source>
        <dbReference type="EMBL" id="KJZ72188.1"/>
    </source>
</evidence>
<feature type="transmembrane region" description="Helical" evidence="11">
    <location>
        <begin position="12"/>
        <end position="32"/>
    </location>
</feature>
<evidence type="ECO:0000256" key="1">
    <source>
        <dbReference type="ARBA" id="ARBA00001971"/>
    </source>
</evidence>
<gene>
    <name evidence="12" type="ORF">HIM_08453</name>
</gene>
<dbReference type="Gene3D" id="1.10.630.10">
    <property type="entry name" value="Cytochrome P450"/>
    <property type="match status" value="1"/>
</dbReference>
<dbReference type="InterPro" id="IPR017972">
    <property type="entry name" value="Cyt_P450_CS"/>
</dbReference>
<keyword evidence="4 9" id="KW-0349">Heme</keyword>
<comment type="cofactor">
    <cofactor evidence="1 9">
        <name>heme</name>
        <dbReference type="ChEBI" id="CHEBI:30413"/>
    </cofactor>
</comment>
<evidence type="ECO:0000256" key="11">
    <source>
        <dbReference type="SAM" id="Phobius"/>
    </source>
</evidence>
<dbReference type="SUPFAM" id="SSF48264">
    <property type="entry name" value="Cytochrome P450"/>
    <property type="match status" value="1"/>
</dbReference>
<dbReference type="GO" id="GO:0016705">
    <property type="term" value="F:oxidoreductase activity, acting on paired donors, with incorporation or reduction of molecular oxygen"/>
    <property type="evidence" value="ECO:0007669"/>
    <property type="project" value="InterPro"/>
</dbReference>
<dbReference type="InterPro" id="IPR001128">
    <property type="entry name" value="Cyt_P450"/>
</dbReference>
<dbReference type="CDD" id="cd11060">
    <property type="entry name" value="CYP57A1-like"/>
    <property type="match status" value="1"/>
</dbReference>
<evidence type="ECO:0000256" key="2">
    <source>
        <dbReference type="ARBA" id="ARBA00005179"/>
    </source>
</evidence>
<evidence type="ECO:0000256" key="4">
    <source>
        <dbReference type="ARBA" id="ARBA00022617"/>
    </source>
</evidence>
<dbReference type="InterPro" id="IPR050121">
    <property type="entry name" value="Cytochrome_P450_monoxygenase"/>
</dbReference>
<dbReference type="GO" id="GO:0020037">
    <property type="term" value="F:heme binding"/>
    <property type="evidence" value="ECO:0007669"/>
    <property type="project" value="InterPro"/>
</dbReference>
<evidence type="ECO:0000256" key="9">
    <source>
        <dbReference type="PIRSR" id="PIRSR602403-1"/>
    </source>
</evidence>
<evidence type="ECO:0000256" key="3">
    <source>
        <dbReference type="ARBA" id="ARBA00010617"/>
    </source>
</evidence>
<comment type="pathway">
    <text evidence="2">Secondary metabolite biosynthesis.</text>
</comment>
<dbReference type="OrthoDB" id="3934656at2759"/>
<keyword evidence="11" id="KW-0472">Membrane</keyword>
<organism evidence="12 13">
    <name type="scientific">Hirsutella minnesotensis 3608</name>
    <dbReference type="NCBI Taxonomy" id="1043627"/>
    <lineage>
        <taxon>Eukaryota</taxon>
        <taxon>Fungi</taxon>
        <taxon>Dikarya</taxon>
        <taxon>Ascomycota</taxon>
        <taxon>Pezizomycotina</taxon>
        <taxon>Sordariomycetes</taxon>
        <taxon>Hypocreomycetidae</taxon>
        <taxon>Hypocreales</taxon>
        <taxon>Ophiocordycipitaceae</taxon>
        <taxon>Hirsutella</taxon>
    </lineage>
</organism>
<dbReference type="PRINTS" id="PR00465">
    <property type="entry name" value="EP450IV"/>
</dbReference>
<keyword evidence="11" id="KW-0812">Transmembrane</keyword>
<keyword evidence="11" id="KW-1133">Transmembrane helix</keyword>
<evidence type="ECO:0008006" key="14">
    <source>
        <dbReference type="Google" id="ProtNLM"/>
    </source>
</evidence>
<proteinExistence type="inferred from homology"/>
<evidence type="ECO:0000256" key="8">
    <source>
        <dbReference type="ARBA" id="ARBA00023033"/>
    </source>
</evidence>
<dbReference type="GO" id="GO:0005506">
    <property type="term" value="F:iron ion binding"/>
    <property type="evidence" value="ECO:0007669"/>
    <property type="project" value="InterPro"/>
</dbReference>
<feature type="binding site" description="axial binding residue" evidence="9">
    <location>
        <position position="432"/>
    </location>
    <ligand>
        <name>heme</name>
        <dbReference type="ChEBI" id="CHEBI:30413"/>
    </ligand>
    <ligandPart>
        <name>Fe</name>
        <dbReference type="ChEBI" id="CHEBI:18248"/>
    </ligandPart>
</feature>
<evidence type="ECO:0000256" key="7">
    <source>
        <dbReference type="ARBA" id="ARBA00023004"/>
    </source>
</evidence>
<sequence>MQWESLDKQQAVSMLAFAISTVLAYHLFRTYWQLRHIPGPFIAKFTNLHRFILTRCGFIHLYQARAHQRYGPVSKMYRAFRPWTTDGLLVSVFTAEDDEVNRQMKQHIAVYFSLSYTVSSFEKRVDNAIRLFFDQLDRQFVATGAHCDLTRWFKFLSYDAMGLMTFSRAYGYLQHGRDISGIMEDVKKSMLTIGPMTQMPWLDWFLHKNRLANLVKREAISPLLTYVLERISERRDSPKQLYNADAAGPGADRDFLSYFLQAQEKKSDRVPSRFLSTWTLANILGGSDSTSAMFRSVICFLVEHPDALEAVRTELQDRQRSAAGLTLPVPQWRELQNLPFLDACINESLRLQPPFAMTLERVVPAGGATICGLFFPGGTTVGMNPYVTNRHRPTWGEDADSWRPRRWLDGEPAHIRKLEASLLTFGAGTRTCLGQNVALFEIKKLLAALVMSYDIALAHPRSMVDRYSWIILPESVQATVRNRNTTTSRT</sequence>
<evidence type="ECO:0000313" key="13">
    <source>
        <dbReference type="Proteomes" id="UP000054481"/>
    </source>
</evidence>
<protein>
    <recommendedName>
        <fullName evidence="14">Cytochrome P450</fullName>
    </recommendedName>
</protein>
<keyword evidence="8 10" id="KW-0503">Monooxygenase</keyword>
<dbReference type="PRINTS" id="PR00385">
    <property type="entry name" value="P450"/>
</dbReference>
<reference evidence="12 13" key="1">
    <citation type="journal article" date="2014" name="Genome Biol. Evol.">
        <title>Comparative genomics and transcriptomics analyses reveal divergent lifestyle features of nematode endoparasitic fungus Hirsutella minnesotensis.</title>
        <authorList>
            <person name="Lai Y."/>
            <person name="Liu K."/>
            <person name="Zhang X."/>
            <person name="Zhang X."/>
            <person name="Li K."/>
            <person name="Wang N."/>
            <person name="Shu C."/>
            <person name="Wu Y."/>
            <person name="Wang C."/>
            <person name="Bushley K.E."/>
            <person name="Xiang M."/>
            <person name="Liu X."/>
        </authorList>
    </citation>
    <scope>NUCLEOTIDE SEQUENCE [LARGE SCALE GENOMIC DNA]</scope>
    <source>
        <strain evidence="12 13">3608</strain>
    </source>
</reference>
<dbReference type="EMBL" id="KQ030551">
    <property type="protein sequence ID" value="KJZ72188.1"/>
    <property type="molecule type" value="Genomic_DNA"/>
</dbReference>
<keyword evidence="13" id="KW-1185">Reference proteome</keyword>
<evidence type="ECO:0000256" key="5">
    <source>
        <dbReference type="ARBA" id="ARBA00022723"/>
    </source>
</evidence>
<dbReference type="Pfam" id="PF00067">
    <property type="entry name" value="p450"/>
    <property type="match status" value="1"/>
</dbReference>
<dbReference type="PROSITE" id="PS00086">
    <property type="entry name" value="CYTOCHROME_P450"/>
    <property type="match status" value="1"/>
</dbReference>
<dbReference type="PANTHER" id="PTHR24305:SF175">
    <property type="entry name" value="CYTOCHROME P450 MONOOXYGENASE PKFB"/>
    <property type="match status" value="1"/>
</dbReference>
<keyword evidence="5 9" id="KW-0479">Metal-binding</keyword>
<dbReference type="AlphaFoldDB" id="A0A0F7ZSY8"/>
<keyword evidence="7 9" id="KW-0408">Iron</keyword>
<evidence type="ECO:0000256" key="10">
    <source>
        <dbReference type="RuleBase" id="RU000461"/>
    </source>
</evidence>
<dbReference type="PANTHER" id="PTHR24305">
    <property type="entry name" value="CYTOCHROME P450"/>
    <property type="match status" value="1"/>
</dbReference>
<dbReference type="InterPro" id="IPR036396">
    <property type="entry name" value="Cyt_P450_sf"/>
</dbReference>
<keyword evidence="6 10" id="KW-0560">Oxidoreductase</keyword>
<dbReference type="InterPro" id="IPR002403">
    <property type="entry name" value="Cyt_P450_E_grp-IV"/>
</dbReference>
<name>A0A0F7ZSY8_9HYPO</name>
<dbReference type="GO" id="GO:0004497">
    <property type="term" value="F:monooxygenase activity"/>
    <property type="evidence" value="ECO:0007669"/>
    <property type="project" value="UniProtKB-KW"/>
</dbReference>